<dbReference type="EMBL" id="BAAAHK010000003">
    <property type="protein sequence ID" value="GAA0930432.1"/>
    <property type="molecule type" value="Genomic_DNA"/>
</dbReference>
<dbReference type="SUPFAM" id="SSF51905">
    <property type="entry name" value="FAD/NAD(P)-binding domain"/>
    <property type="match status" value="1"/>
</dbReference>
<evidence type="ECO:0000256" key="1">
    <source>
        <dbReference type="PROSITE-ProRule" id="PRU00409"/>
    </source>
</evidence>
<name>A0ABN1PMK9_9ACTN</name>
<keyword evidence="1" id="KW-0067">ATP-binding</keyword>
<dbReference type="Gene3D" id="3.30.470.20">
    <property type="entry name" value="ATP-grasp fold, B domain"/>
    <property type="match status" value="1"/>
</dbReference>
<protein>
    <recommendedName>
        <fullName evidence="2">ATP-grasp domain-containing protein</fullName>
    </recommendedName>
</protein>
<organism evidence="3 4">
    <name type="scientific">Kribbella koreensis</name>
    <dbReference type="NCBI Taxonomy" id="57909"/>
    <lineage>
        <taxon>Bacteria</taxon>
        <taxon>Bacillati</taxon>
        <taxon>Actinomycetota</taxon>
        <taxon>Actinomycetes</taxon>
        <taxon>Propionibacteriales</taxon>
        <taxon>Kribbellaceae</taxon>
        <taxon>Kribbella</taxon>
    </lineage>
</organism>
<dbReference type="Proteomes" id="UP001500542">
    <property type="component" value="Unassembled WGS sequence"/>
</dbReference>
<feature type="domain" description="ATP-grasp" evidence="2">
    <location>
        <begin position="133"/>
        <end position="325"/>
    </location>
</feature>
<evidence type="ECO:0000313" key="3">
    <source>
        <dbReference type="EMBL" id="GAA0930432.1"/>
    </source>
</evidence>
<dbReference type="RefSeq" id="WP_343965937.1">
    <property type="nucleotide sequence ID" value="NZ_BAAAHK010000003.1"/>
</dbReference>
<comment type="caution">
    <text evidence="3">The sequence shown here is derived from an EMBL/GenBank/DDBJ whole genome shotgun (WGS) entry which is preliminary data.</text>
</comment>
<keyword evidence="1" id="KW-0547">Nucleotide-binding</keyword>
<evidence type="ECO:0000313" key="4">
    <source>
        <dbReference type="Proteomes" id="UP001500542"/>
    </source>
</evidence>
<sequence length="401" mass="45349">MNRHPFRKNAAGPGSGVGAVVVGGDYQGLGIVRSLGRYGVPVTVLDDERSISRVSRYVTGHERVPELRDAGETVRILIDACKRLGLHGAVLYPTREETVAAIAANREELSEYYKLPTPAWQAVQPAWDKRETYQRAERLGIPIPRCWFPESFADLDQIDLSSPVILKPAIKENFFYETRAKAWRVDTRAELEAVYRKAVDIVGEAEIIVQELIPGGGDRQFGYCAFFKDGEAVAEMTVRRLRQHPSDFGRASTFVETIDLPELAKHSLTFLRDIRYYGLVELEYKQDERDGQYKLLDVNARTWGYHSLGYTAGADFPYLVYRDQLGLPVTECRARAGVRWLRLATDLPNAALDIKAGKLKVWPYLKTFRGVQTEAVFSLRDPLPGLYEVALLPYLFFKRGL</sequence>
<accession>A0ABN1PMK9</accession>
<reference evidence="3 4" key="1">
    <citation type="journal article" date="2019" name="Int. J. Syst. Evol. Microbiol.">
        <title>The Global Catalogue of Microorganisms (GCM) 10K type strain sequencing project: providing services to taxonomists for standard genome sequencing and annotation.</title>
        <authorList>
            <consortium name="The Broad Institute Genomics Platform"/>
            <consortium name="The Broad Institute Genome Sequencing Center for Infectious Disease"/>
            <person name="Wu L."/>
            <person name="Ma J."/>
        </authorList>
    </citation>
    <scope>NUCLEOTIDE SEQUENCE [LARGE SCALE GENOMIC DNA]</scope>
    <source>
        <strain evidence="3 4">JCM 10977</strain>
    </source>
</reference>
<dbReference type="SUPFAM" id="SSF56059">
    <property type="entry name" value="Glutathione synthetase ATP-binding domain-like"/>
    <property type="match status" value="1"/>
</dbReference>
<dbReference type="PROSITE" id="PS50975">
    <property type="entry name" value="ATP_GRASP"/>
    <property type="match status" value="1"/>
</dbReference>
<evidence type="ECO:0000259" key="2">
    <source>
        <dbReference type="PROSITE" id="PS50975"/>
    </source>
</evidence>
<dbReference type="InterPro" id="IPR036188">
    <property type="entry name" value="FAD/NAD-bd_sf"/>
</dbReference>
<proteinExistence type="predicted"/>
<dbReference type="InterPro" id="IPR011761">
    <property type="entry name" value="ATP-grasp"/>
</dbReference>
<keyword evidence="4" id="KW-1185">Reference proteome</keyword>
<gene>
    <name evidence="3" type="ORF">GCM10009554_13510</name>
</gene>